<feature type="region of interest" description="Disordered" evidence="1">
    <location>
        <begin position="1"/>
        <end position="29"/>
    </location>
</feature>
<evidence type="ECO:0000313" key="2">
    <source>
        <dbReference type="EMBL" id="RKP03230.1"/>
    </source>
</evidence>
<evidence type="ECO:0000313" key="3">
    <source>
        <dbReference type="Proteomes" id="UP000274922"/>
    </source>
</evidence>
<proteinExistence type="predicted"/>
<name>A0A4P9XDH8_9FUNG</name>
<organism evidence="2 3">
    <name type="scientific">Caulochytrium protostelioides</name>
    <dbReference type="NCBI Taxonomy" id="1555241"/>
    <lineage>
        <taxon>Eukaryota</taxon>
        <taxon>Fungi</taxon>
        <taxon>Fungi incertae sedis</taxon>
        <taxon>Chytridiomycota</taxon>
        <taxon>Chytridiomycota incertae sedis</taxon>
        <taxon>Chytridiomycetes</taxon>
        <taxon>Caulochytriales</taxon>
        <taxon>Caulochytriaceae</taxon>
        <taxon>Caulochytrium</taxon>
    </lineage>
</organism>
<dbReference type="EMBL" id="ML014126">
    <property type="protein sequence ID" value="RKP03230.1"/>
    <property type="molecule type" value="Genomic_DNA"/>
</dbReference>
<keyword evidence="3" id="KW-1185">Reference proteome</keyword>
<feature type="region of interest" description="Disordered" evidence="1">
    <location>
        <begin position="57"/>
        <end position="80"/>
    </location>
</feature>
<sequence>MAAPTADRRPPRQAALMAPSRPERSVGAAERRALLPTVPRAVVAKGSSKAAMVLVRVGPPNDRHDRRDRHDRHDRYDRHDRITHVGHAAWSTGSSRGLAGSPVILRRHPTPPARLIASATATSAVIDRDRAIV</sequence>
<evidence type="ECO:0000256" key="1">
    <source>
        <dbReference type="SAM" id="MobiDB-lite"/>
    </source>
</evidence>
<feature type="compositionally biased region" description="Basic and acidic residues" evidence="1">
    <location>
        <begin position="71"/>
        <end position="80"/>
    </location>
</feature>
<dbReference type="Proteomes" id="UP000274922">
    <property type="component" value="Unassembled WGS sequence"/>
</dbReference>
<accession>A0A4P9XDH8</accession>
<reference evidence="3" key="1">
    <citation type="journal article" date="2018" name="Nat. Microbiol.">
        <title>Leveraging single-cell genomics to expand the fungal tree of life.</title>
        <authorList>
            <person name="Ahrendt S.R."/>
            <person name="Quandt C.A."/>
            <person name="Ciobanu D."/>
            <person name="Clum A."/>
            <person name="Salamov A."/>
            <person name="Andreopoulos B."/>
            <person name="Cheng J.F."/>
            <person name="Woyke T."/>
            <person name="Pelin A."/>
            <person name="Henrissat B."/>
            <person name="Reynolds N.K."/>
            <person name="Benny G.L."/>
            <person name="Smith M.E."/>
            <person name="James T.Y."/>
            <person name="Grigoriev I.V."/>
        </authorList>
    </citation>
    <scope>NUCLEOTIDE SEQUENCE [LARGE SCALE GENOMIC DNA]</scope>
    <source>
        <strain evidence="3">ATCC 52028</strain>
    </source>
</reference>
<dbReference type="AlphaFoldDB" id="A0A4P9XDH8"/>
<gene>
    <name evidence="2" type="ORF">CXG81DRAFT_24116</name>
</gene>
<feature type="compositionally biased region" description="Basic and acidic residues" evidence="1">
    <location>
        <begin position="1"/>
        <end position="10"/>
    </location>
</feature>
<protein>
    <submittedName>
        <fullName evidence="2">Uncharacterized protein</fullName>
    </submittedName>
</protein>